<comment type="caution">
    <text evidence="3">Lacks conserved residue(s) required for the propagation of feature annotation.</text>
</comment>
<proteinExistence type="predicted"/>
<dbReference type="AlphaFoldDB" id="A0A2A6C0V2"/>
<dbReference type="Pfam" id="PF01549">
    <property type="entry name" value="ShK"/>
    <property type="match status" value="2"/>
</dbReference>
<accession>A0A2A6C0V2</accession>
<reference evidence="5" key="1">
    <citation type="journal article" date="2008" name="Nat. Genet.">
        <title>The Pristionchus pacificus genome provides a unique perspective on nematode lifestyle and parasitism.</title>
        <authorList>
            <person name="Dieterich C."/>
            <person name="Clifton S.W."/>
            <person name="Schuster L.N."/>
            <person name="Chinwalla A."/>
            <person name="Delehaunty K."/>
            <person name="Dinkelacker I."/>
            <person name="Fulton L."/>
            <person name="Fulton R."/>
            <person name="Godfrey J."/>
            <person name="Minx P."/>
            <person name="Mitreva M."/>
            <person name="Roeseler W."/>
            <person name="Tian H."/>
            <person name="Witte H."/>
            <person name="Yang S.P."/>
            <person name="Wilson R.K."/>
            <person name="Sommer R.J."/>
        </authorList>
    </citation>
    <scope>NUCLEOTIDE SEQUENCE [LARGE SCALE GENOMIC DNA]</scope>
    <source>
        <strain evidence="5">PS312</strain>
    </source>
</reference>
<dbReference type="Proteomes" id="UP000005239">
    <property type="component" value="Unassembled WGS sequence"/>
</dbReference>
<gene>
    <name evidence="4" type="primary">WBGene00280387</name>
</gene>
<dbReference type="PANTHER" id="PTHR46219">
    <property type="entry name" value="PROTEIN CBG11138"/>
    <property type="match status" value="1"/>
</dbReference>
<evidence type="ECO:0000256" key="2">
    <source>
        <dbReference type="ARBA" id="ARBA00023157"/>
    </source>
</evidence>
<evidence type="ECO:0000256" key="1">
    <source>
        <dbReference type="ARBA" id="ARBA00022729"/>
    </source>
</evidence>
<reference evidence="4" key="2">
    <citation type="submission" date="2022-06" db="UniProtKB">
        <authorList>
            <consortium name="EnsemblMetazoa"/>
        </authorList>
    </citation>
    <scope>IDENTIFICATION</scope>
    <source>
        <strain evidence="4">PS312</strain>
    </source>
</reference>
<organism evidence="4 5">
    <name type="scientific">Pristionchus pacificus</name>
    <name type="common">Parasitic nematode worm</name>
    <dbReference type="NCBI Taxonomy" id="54126"/>
    <lineage>
        <taxon>Eukaryota</taxon>
        <taxon>Metazoa</taxon>
        <taxon>Ecdysozoa</taxon>
        <taxon>Nematoda</taxon>
        <taxon>Chromadorea</taxon>
        <taxon>Rhabditida</taxon>
        <taxon>Rhabditina</taxon>
        <taxon>Diplogasteromorpha</taxon>
        <taxon>Diplogasteroidea</taxon>
        <taxon>Neodiplogasteridae</taxon>
        <taxon>Pristionchus</taxon>
    </lineage>
</organism>
<evidence type="ECO:0000256" key="3">
    <source>
        <dbReference type="PROSITE-ProRule" id="PRU01005"/>
    </source>
</evidence>
<evidence type="ECO:0000313" key="4">
    <source>
        <dbReference type="EnsemblMetazoa" id="PPA42018.1"/>
    </source>
</evidence>
<dbReference type="Gene3D" id="1.10.10.1940">
    <property type="match status" value="2"/>
</dbReference>
<keyword evidence="1" id="KW-0732">Signal</keyword>
<accession>A0A8R1YZV4</accession>
<dbReference type="InterPro" id="IPR003582">
    <property type="entry name" value="ShKT_dom"/>
</dbReference>
<sequence length="186" mass="19344">MRFLIMLFVPVLVASITNYATCDNDKTLNLLCFDDTDCSTSGFTGAKCTITGGAPSAGAQGCCTGGTADATVTTTTASSAAVGVVITVCLDRLNPRTGVSDCPASASLCKNAVYRNFMTTQCPKTCGYCTSTSSSSSSRSTACFDKLNLRTGVSDCPSRRALCTNTIYRPLMQIQCPLTCGFCTSG</sequence>
<dbReference type="SMART" id="SM00254">
    <property type="entry name" value="ShKT"/>
    <property type="match status" value="2"/>
</dbReference>
<dbReference type="OrthoDB" id="5855340at2759"/>
<protein>
    <submittedName>
        <fullName evidence="4">ShK domain-containing protein</fullName>
    </submittedName>
</protein>
<dbReference type="PROSITE" id="PS51670">
    <property type="entry name" value="SHKT"/>
    <property type="match status" value="2"/>
</dbReference>
<dbReference type="PANTHER" id="PTHR46219:SF5">
    <property type="entry name" value="SHKT DOMAIN-CONTAINING PROTEIN"/>
    <property type="match status" value="1"/>
</dbReference>
<keyword evidence="2" id="KW-1015">Disulfide bond</keyword>
<name>A0A2A6C0V2_PRIPA</name>
<dbReference type="FunFam" id="1.10.10.1940:FF:000002">
    <property type="entry name" value="PHAryngeal gland Toxin-related"/>
    <property type="match status" value="2"/>
</dbReference>
<keyword evidence="5" id="KW-1185">Reference proteome</keyword>
<dbReference type="EnsemblMetazoa" id="PPA42018.1">
    <property type="protein sequence ID" value="PPA42018.1"/>
    <property type="gene ID" value="WBGene00280387"/>
</dbReference>
<evidence type="ECO:0000313" key="5">
    <source>
        <dbReference type="Proteomes" id="UP000005239"/>
    </source>
</evidence>